<keyword evidence="3" id="KW-1185">Reference proteome</keyword>
<comment type="caution">
    <text evidence="2">The sequence shown here is derived from an EMBL/GenBank/DDBJ whole genome shotgun (WGS) entry which is preliminary data.</text>
</comment>
<organism evidence="2 3">
    <name type="scientific">Hexamita inflata</name>
    <dbReference type="NCBI Taxonomy" id="28002"/>
    <lineage>
        <taxon>Eukaryota</taxon>
        <taxon>Metamonada</taxon>
        <taxon>Diplomonadida</taxon>
        <taxon>Hexamitidae</taxon>
        <taxon>Hexamitinae</taxon>
        <taxon>Hexamita</taxon>
    </lineage>
</organism>
<keyword evidence="1" id="KW-0472">Membrane</keyword>
<evidence type="ECO:0000313" key="3">
    <source>
        <dbReference type="Proteomes" id="UP001642409"/>
    </source>
</evidence>
<protein>
    <submittedName>
        <fullName evidence="2">Hypothetical_protein</fullName>
    </submittedName>
</protein>
<sequence>MNSDAGAANRSKEYLLLYQKYINSTENIYGLTFKPRKPKNTGPANANTSDTTAINVKETEQQAQAPKVFAFSQMNTDEVIEVKQQPVQQPDLKQQQILLSSLFSIMFFSFVQVLRFQQTLIIKSLSLKLF</sequence>
<gene>
    <name evidence="2" type="ORF">HINF_LOCUS31373</name>
</gene>
<dbReference type="Proteomes" id="UP001642409">
    <property type="component" value="Unassembled WGS sequence"/>
</dbReference>
<name>A0ABP1J0C3_9EUKA</name>
<dbReference type="EMBL" id="CAXDID020000105">
    <property type="protein sequence ID" value="CAL6027542.1"/>
    <property type="molecule type" value="Genomic_DNA"/>
</dbReference>
<keyword evidence="1" id="KW-0812">Transmembrane</keyword>
<keyword evidence="1" id="KW-1133">Transmembrane helix</keyword>
<proteinExistence type="predicted"/>
<accession>A0ABP1J0C3</accession>
<reference evidence="2 3" key="1">
    <citation type="submission" date="2024-07" db="EMBL/GenBank/DDBJ databases">
        <authorList>
            <person name="Akdeniz Z."/>
        </authorList>
    </citation>
    <scope>NUCLEOTIDE SEQUENCE [LARGE SCALE GENOMIC DNA]</scope>
</reference>
<evidence type="ECO:0000256" key="1">
    <source>
        <dbReference type="SAM" id="Phobius"/>
    </source>
</evidence>
<feature type="transmembrane region" description="Helical" evidence="1">
    <location>
        <begin position="97"/>
        <end position="116"/>
    </location>
</feature>
<evidence type="ECO:0000313" key="2">
    <source>
        <dbReference type="EMBL" id="CAL6027542.1"/>
    </source>
</evidence>